<evidence type="ECO:0000313" key="12">
    <source>
        <dbReference type="Proteomes" id="UP000554286"/>
    </source>
</evidence>
<feature type="transmembrane region" description="Helical" evidence="9">
    <location>
        <begin position="21"/>
        <end position="39"/>
    </location>
</feature>
<dbReference type="GO" id="GO:0005886">
    <property type="term" value="C:plasma membrane"/>
    <property type="evidence" value="ECO:0007669"/>
    <property type="project" value="UniProtKB-SubCell"/>
</dbReference>
<evidence type="ECO:0000256" key="5">
    <source>
        <dbReference type="ARBA" id="ARBA00022692"/>
    </source>
</evidence>
<dbReference type="Proteomes" id="UP000554286">
    <property type="component" value="Unassembled WGS sequence"/>
</dbReference>
<evidence type="ECO:0000313" key="11">
    <source>
        <dbReference type="EMBL" id="MBB4267320.1"/>
    </source>
</evidence>
<evidence type="ECO:0000256" key="1">
    <source>
        <dbReference type="ARBA" id="ARBA00004429"/>
    </source>
</evidence>
<evidence type="ECO:0000256" key="4">
    <source>
        <dbReference type="ARBA" id="ARBA00022519"/>
    </source>
</evidence>
<organism evidence="11 12">
    <name type="scientific">Roseospira visakhapatnamensis</name>
    <dbReference type="NCBI Taxonomy" id="390880"/>
    <lineage>
        <taxon>Bacteria</taxon>
        <taxon>Pseudomonadati</taxon>
        <taxon>Pseudomonadota</taxon>
        <taxon>Alphaproteobacteria</taxon>
        <taxon>Rhodospirillales</taxon>
        <taxon>Rhodospirillaceae</taxon>
        <taxon>Roseospira</taxon>
    </lineage>
</organism>
<proteinExistence type="inferred from homology"/>
<evidence type="ECO:0000256" key="2">
    <source>
        <dbReference type="ARBA" id="ARBA00022448"/>
    </source>
</evidence>
<evidence type="ECO:0000256" key="9">
    <source>
        <dbReference type="RuleBase" id="RU369079"/>
    </source>
</evidence>
<dbReference type="PANTHER" id="PTHR35011:SF2">
    <property type="entry name" value="2,3-DIKETO-L-GULONATE TRAP TRANSPORTER SMALL PERMEASE PROTEIN YIAM"/>
    <property type="match status" value="1"/>
</dbReference>
<feature type="domain" description="Tripartite ATP-independent periplasmic transporters DctQ component" evidence="10">
    <location>
        <begin position="28"/>
        <end position="152"/>
    </location>
</feature>
<evidence type="ECO:0000256" key="6">
    <source>
        <dbReference type="ARBA" id="ARBA00022989"/>
    </source>
</evidence>
<keyword evidence="2 9" id="KW-0813">Transport</keyword>
<feature type="transmembrane region" description="Helical" evidence="9">
    <location>
        <begin position="89"/>
        <end position="111"/>
    </location>
</feature>
<dbReference type="InterPro" id="IPR055348">
    <property type="entry name" value="DctQ"/>
</dbReference>
<feature type="transmembrane region" description="Helical" evidence="9">
    <location>
        <begin position="51"/>
        <end position="68"/>
    </location>
</feature>
<keyword evidence="12" id="KW-1185">Reference proteome</keyword>
<feature type="transmembrane region" description="Helical" evidence="9">
    <location>
        <begin position="131"/>
        <end position="152"/>
    </location>
</feature>
<keyword evidence="3" id="KW-1003">Cell membrane</keyword>
<dbReference type="GO" id="GO:0015740">
    <property type="term" value="P:C4-dicarboxylate transport"/>
    <property type="evidence" value="ECO:0007669"/>
    <property type="project" value="TreeGrafter"/>
</dbReference>
<comment type="caution">
    <text evidence="11">The sequence shown here is derived from an EMBL/GenBank/DDBJ whole genome shotgun (WGS) entry which is preliminary data.</text>
</comment>
<gene>
    <name evidence="11" type="ORF">GGD89_002961</name>
</gene>
<evidence type="ECO:0000256" key="7">
    <source>
        <dbReference type="ARBA" id="ARBA00023136"/>
    </source>
</evidence>
<dbReference type="RefSeq" id="WP_184046610.1">
    <property type="nucleotide sequence ID" value="NZ_JACIGK010000025.1"/>
</dbReference>
<comment type="function">
    <text evidence="9">Part of the tripartite ATP-independent periplasmic (TRAP) transport system.</text>
</comment>
<evidence type="ECO:0000256" key="8">
    <source>
        <dbReference type="ARBA" id="ARBA00038436"/>
    </source>
</evidence>
<comment type="subcellular location">
    <subcellularLocation>
        <location evidence="1 9">Cell inner membrane</location>
        <topology evidence="1 9">Multi-pass membrane protein</topology>
    </subcellularLocation>
</comment>
<dbReference type="Pfam" id="PF04290">
    <property type="entry name" value="DctQ"/>
    <property type="match status" value="1"/>
</dbReference>
<dbReference type="PANTHER" id="PTHR35011">
    <property type="entry name" value="2,3-DIKETO-L-GULONATE TRAP TRANSPORTER SMALL PERMEASE PROTEIN YIAM"/>
    <property type="match status" value="1"/>
</dbReference>
<evidence type="ECO:0000256" key="3">
    <source>
        <dbReference type="ARBA" id="ARBA00022475"/>
    </source>
</evidence>
<comment type="subunit">
    <text evidence="9">The complex comprises the extracytoplasmic solute receptor protein and the two transmembrane proteins.</text>
</comment>
<dbReference type="GO" id="GO:0022857">
    <property type="term" value="F:transmembrane transporter activity"/>
    <property type="evidence" value="ECO:0007669"/>
    <property type="project" value="UniProtKB-UniRule"/>
</dbReference>
<dbReference type="InterPro" id="IPR007387">
    <property type="entry name" value="TRAP_DctQ"/>
</dbReference>
<keyword evidence="4 9" id="KW-0997">Cell inner membrane</keyword>
<reference evidence="11 12" key="1">
    <citation type="submission" date="2020-08" db="EMBL/GenBank/DDBJ databases">
        <title>Genome sequencing of Purple Non-Sulfur Bacteria from various extreme environments.</title>
        <authorList>
            <person name="Mayer M."/>
        </authorList>
    </citation>
    <scope>NUCLEOTIDE SEQUENCE [LARGE SCALE GENOMIC DNA]</scope>
    <source>
        <strain evidence="11 12">JA131</strain>
    </source>
</reference>
<protein>
    <recommendedName>
        <fullName evidence="9">TRAP transporter small permease protein</fullName>
    </recommendedName>
</protein>
<evidence type="ECO:0000259" key="10">
    <source>
        <dbReference type="Pfam" id="PF04290"/>
    </source>
</evidence>
<sequence length="173" mass="19168">MRRMVIVIDDAVVSIEQALSSVLFLFVFLTLVSSVFFRYVLQSPFTWTEELVTITFSWVIFLGASACLRDHALLRVDAFIHLLPQPLQAVAGAVAVGILLVLLAMLIYYGFTYAIAVRGDLFPMLRLSMAWAALALPVASCLAVLHVLRLVITEGFRRTLMSVTEMGDLAEQS</sequence>
<comment type="similarity">
    <text evidence="8 9">Belongs to the TRAP transporter small permease family.</text>
</comment>
<name>A0A7W6WAL8_9PROT</name>
<dbReference type="AlphaFoldDB" id="A0A7W6WAL8"/>
<keyword evidence="7 9" id="KW-0472">Membrane</keyword>
<keyword evidence="5 9" id="KW-0812">Transmembrane</keyword>
<keyword evidence="6 9" id="KW-1133">Transmembrane helix</keyword>
<dbReference type="EMBL" id="JACIGK010000025">
    <property type="protein sequence ID" value="MBB4267320.1"/>
    <property type="molecule type" value="Genomic_DNA"/>
</dbReference>
<accession>A0A7W6WAL8</accession>